<feature type="region of interest" description="Disordered" evidence="1">
    <location>
        <begin position="1"/>
        <end position="23"/>
    </location>
</feature>
<dbReference type="AlphaFoldDB" id="A0AAD1W5B3"/>
<sequence>LLPASEEAFDDQSNSSPCFSPEYQSPTLEEKDWMSLLRVLSTWRPLTALSRPYSEPTYSYSKMTCKALTTV</sequence>
<feature type="compositionally biased region" description="Polar residues" evidence="1">
    <location>
        <begin position="11"/>
        <end position="23"/>
    </location>
</feature>
<dbReference type="Proteomes" id="UP001295444">
    <property type="component" value="Chromosome 04"/>
</dbReference>
<gene>
    <name evidence="2" type="ORF">PECUL_23A045200</name>
</gene>
<accession>A0AAD1W5B3</accession>
<evidence type="ECO:0000313" key="2">
    <source>
        <dbReference type="EMBL" id="CAH2283945.1"/>
    </source>
</evidence>
<proteinExistence type="predicted"/>
<reference evidence="2" key="1">
    <citation type="submission" date="2022-03" db="EMBL/GenBank/DDBJ databases">
        <authorList>
            <person name="Alioto T."/>
            <person name="Alioto T."/>
            <person name="Gomez Garrido J."/>
        </authorList>
    </citation>
    <scope>NUCLEOTIDE SEQUENCE</scope>
</reference>
<evidence type="ECO:0000256" key="1">
    <source>
        <dbReference type="SAM" id="MobiDB-lite"/>
    </source>
</evidence>
<dbReference type="EMBL" id="OW240915">
    <property type="protein sequence ID" value="CAH2283945.1"/>
    <property type="molecule type" value="Genomic_DNA"/>
</dbReference>
<keyword evidence="3" id="KW-1185">Reference proteome</keyword>
<feature type="non-terminal residue" evidence="2">
    <location>
        <position position="1"/>
    </location>
</feature>
<evidence type="ECO:0000313" key="3">
    <source>
        <dbReference type="Proteomes" id="UP001295444"/>
    </source>
</evidence>
<organism evidence="2 3">
    <name type="scientific">Pelobates cultripes</name>
    <name type="common">Western spadefoot toad</name>
    <dbReference type="NCBI Taxonomy" id="61616"/>
    <lineage>
        <taxon>Eukaryota</taxon>
        <taxon>Metazoa</taxon>
        <taxon>Chordata</taxon>
        <taxon>Craniata</taxon>
        <taxon>Vertebrata</taxon>
        <taxon>Euteleostomi</taxon>
        <taxon>Amphibia</taxon>
        <taxon>Batrachia</taxon>
        <taxon>Anura</taxon>
        <taxon>Pelobatoidea</taxon>
        <taxon>Pelobatidae</taxon>
        <taxon>Pelobates</taxon>
    </lineage>
</organism>
<protein>
    <submittedName>
        <fullName evidence="2">Uncharacterized protein</fullName>
    </submittedName>
</protein>
<name>A0AAD1W5B3_PELCU</name>